<keyword evidence="1" id="KW-0934">Plastid</keyword>
<name>R9XXT3_9FLOR</name>
<gene>
    <name evidence="1" type="primary">orf17</name>
</gene>
<dbReference type="RefSeq" id="YP_008144862.1">
    <property type="nucleotide sequence ID" value="NC_021618.1"/>
</dbReference>
<reference evidence="1" key="2">
    <citation type="submission" date="2013-04" db="EMBL/GenBank/DDBJ databases">
        <authorList>
            <person name="DePriest M.S.Jr."/>
            <person name="Bhattacharya D."/>
            <person name="Lopez-Bautista J.M."/>
        </authorList>
    </citation>
    <scope>NUCLEOTIDE SEQUENCE</scope>
</reference>
<dbReference type="GeneID" id="16017116"/>
<organism evidence="1">
    <name type="scientific">Phyllymenia taiwanensis</name>
    <dbReference type="NCBI Taxonomy" id="1260292"/>
    <lineage>
        <taxon>Eukaryota</taxon>
        <taxon>Rhodophyta</taxon>
        <taxon>Florideophyceae</taxon>
        <taxon>Rhodymeniophycidae</taxon>
        <taxon>Halymeniales</taxon>
        <taxon>Halymeniaceae</taxon>
        <taxon>Phyllymenia</taxon>
    </lineage>
</organism>
<proteinExistence type="predicted"/>
<dbReference type="EMBL" id="KC894740">
    <property type="protein sequence ID" value="AGO19789.1"/>
    <property type="molecule type" value="Genomic_DNA"/>
</dbReference>
<dbReference type="AlphaFoldDB" id="R9XXT3"/>
<geneLocation type="plastid" evidence="1"/>
<accession>R9XXT3</accession>
<reference evidence="1" key="1">
    <citation type="journal article" date="2013" name="PLoS ONE">
        <title>The Plastid Genome of the Red Macroalga Grateloupia taiwanensis (Halymeniaceae).</title>
        <authorList>
            <person name="Depriest M.S."/>
            <person name="Bhattacharya D."/>
            <person name="Lopez-Bautista J.M."/>
        </authorList>
    </citation>
    <scope>NUCLEOTIDE SEQUENCE</scope>
</reference>
<evidence type="ECO:0000313" key="1">
    <source>
        <dbReference type="EMBL" id="AGO19789.1"/>
    </source>
</evidence>
<protein>
    <submittedName>
        <fullName evidence="1">Uncharacterized protein</fullName>
    </submittedName>
</protein>
<sequence>MWISILKSNSIKILLISIILIKYVNCFNQFRY</sequence>